<feature type="compositionally biased region" description="Basic residues" evidence="1">
    <location>
        <begin position="17"/>
        <end position="28"/>
    </location>
</feature>
<dbReference type="InterPro" id="IPR014001">
    <property type="entry name" value="Helicase_ATP-bd"/>
</dbReference>
<name>A0AAN7C0N2_9PEZI</name>
<evidence type="ECO:0000313" key="4">
    <source>
        <dbReference type="Proteomes" id="UP001303760"/>
    </source>
</evidence>
<dbReference type="SUPFAM" id="SSF52540">
    <property type="entry name" value="P-loop containing nucleoside triphosphate hydrolases"/>
    <property type="match status" value="1"/>
</dbReference>
<feature type="region of interest" description="Disordered" evidence="1">
    <location>
        <begin position="1"/>
        <end position="34"/>
    </location>
</feature>
<reference evidence="3" key="2">
    <citation type="submission" date="2023-05" db="EMBL/GenBank/DDBJ databases">
        <authorList>
            <consortium name="Lawrence Berkeley National Laboratory"/>
            <person name="Steindorff A."/>
            <person name="Hensen N."/>
            <person name="Bonometti L."/>
            <person name="Westerberg I."/>
            <person name="Brannstrom I.O."/>
            <person name="Guillou S."/>
            <person name="Cros-Aarteil S."/>
            <person name="Calhoun S."/>
            <person name="Haridas S."/>
            <person name="Kuo A."/>
            <person name="Mondo S."/>
            <person name="Pangilinan J."/>
            <person name="Riley R."/>
            <person name="Labutti K."/>
            <person name="Andreopoulos B."/>
            <person name="Lipzen A."/>
            <person name="Chen C."/>
            <person name="Yanf M."/>
            <person name="Daum C."/>
            <person name="Ng V."/>
            <person name="Clum A."/>
            <person name="Ohm R."/>
            <person name="Martin F."/>
            <person name="Silar P."/>
            <person name="Natvig D."/>
            <person name="Lalanne C."/>
            <person name="Gautier V."/>
            <person name="Ament-Velasquez S.L."/>
            <person name="Kruys A."/>
            <person name="Hutchinson M.I."/>
            <person name="Powell A.J."/>
            <person name="Barry K."/>
            <person name="Miller A.N."/>
            <person name="Grigoriev I.V."/>
            <person name="Debuchy R."/>
            <person name="Gladieux P."/>
            <person name="Thoren M.H."/>
            <person name="Johannesson H."/>
        </authorList>
    </citation>
    <scope>NUCLEOTIDE SEQUENCE</scope>
    <source>
        <strain evidence="3">CBS 532.94</strain>
    </source>
</reference>
<organism evidence="3 4">
    <name type="scientific">Achaetomium macrosporum</name>
    <dbReference type="NCBI Taxonomy" id="79813"/>
    <lineage>
        <taxon>Eukaryota</taxon>
        <taxon>Fungi</taxon>
        <taxon>Dikarya</taxon>
        <taxon>Ascomycota</taxon>
        <taxon>Pezizomycotina</taxon>
        <taxon>Sordariomycetes</taxon>
        <taxon>Sordariomycetidae</taxon>
        <taxon>Sordariales</taxon>
        <taxon>Chaetomiaceae</taxon>
        <taxon>Achaetomium</taxon>
    </lineage>
</organism>
<evidence type="ECO:0000256" key="1">
    <source>
        <dbReference type="SAM" id="MobiDB-lite"/>
    </source>
</evidence>
<reference evidence="3" key="1">
    <citation type="journal article" date="2023" name="Mol. Phylogenet. Evol.">
        <title>Genome-scale phylogeny and comparative genomics of the fungal order Sordariales.</title>
        <authorList>
            <person name="Hensen N."/>
            <person name="Bonometti L."/>
            <person name="Westerberg I."/>
            <person name="Brannstrom I.O."/>
            <person name="Guillou S."/>
            <person name="Cros-Aarteil S."/>
            <person name="Calhoun S."/>
            <person name="Haridas S."/>
            <person name="Kuo A."/>
            <person name="Mondo S."/>
            <person name="Pangilinan J."/>
            <person name="Riley R."/>
            <person name="LaButti K."/>
            <person name="Andreopoulos B."/>
            <person name="Lipzen A."/>
            <person name="Chen C."/>
            <person name="Yan M."/>
            <person name="Daum C."/>
            <person name="Ng V."/>
            <person name="Clum A."/>
            <person name="Steindorff A."/>
            <person name="Ohm R.A."/>
            <person name="Martin F."/>
            <person name="Silar P."/>
            <person name="Natvig D.O."/>
            <person name="Lalanne C."/>
            <person name="Gautier V."/>
            <person name="Ament-Velasquez S.L."/>
            <person name="Kruys A."/>
            <person name="Hutchinson M.I."/>
            <person name="Powell A.J."/>
            <person name="Barry K."/>
            <person name="Miller A.N."/>
            <person name="Grigoriev I.V."/>
            <person name="Debuchy R."/>
            <person name="Gladieux P."/>
            <person name="Hiltunen Thoren M."/>
            <person name="Johannesson H."/>
        </authorList>
    </citation>
    <scope>NUCLEOTIDE SEQUENCE</scope>
    <source>
        <strain evidence="3">CBS 532.94</strain>
    </source>
</reference>
<dbReference type="GO" id="GO:0016787">
    <property type="term" value="F:hydrolase activity"/>
    <property type="evidence" value="ECO:0007669"/>
    <property type="project" value="UniProtKB-KW"/>
</dbReference>
<dbReference type="AlphaFoldDB" id="A0AAN7C0N2"/>
<feature type="domain" description="Helicase ATP-binding" evidence="2">
    <location>
        <begin position="105"/>
        <end position="271"/>
    </location>
</feature>
<comment type="caution">
    <text evidence="3">The sequence shown here is derived from an EMBL/GenBank/DDBJ whole genome shotgun (WGS) entry which is preliminary data.</text>
</comment>
<dbReference type="Proteomes" id="UP001303760">
    <property type="component" value="Unassembled WGS sequence"/>
</dbReference>
<dbReference type="PROSITE" id="PS51192">
    <property type="entry name" value="HELICASE_ATP_BIND_1"/>
    <property type="match status" value="1"/>
</dbReference>
<keyword evidence="4" id="KW-1185">Reference proteome</keyword>
<protein>
    <submittedName>
        <fullName evidence="3">P-loop containing nucleoside triphosphate hydrolase protein</fullName>
    </submittedName>
</protein>
<evidence type="ECO:0000259" key="2">
    <source>
        <dbReference type="PROSITE" id="PS51192"/>
    </source>
</evidence>
<dbReference type="Gene3D" id="3.40.50.300">
    <property type="entry name" value="P-loop containing nucleotide triphosphate hydrolases"/>
    <property type="match status" value="1"/>
</dbReference>
<keyword evidence="3" id="KW-0378">Hydrolase</keyword>
<sequence length="596" mass="65649">MQRITQLIRKQADPNAQHRRRRKHRDRTRPRADAPLAAAATRVADYPRFYSPLDDLSDVPWTDFHSQLARPRHVSSGVSPHLRYIPYEAPTKVRVKRGEYQSLVDFIEDNQRFGTVVGPTACGKSSYALLPLLQAGKSILLVQPSPTNVASCMANFAHRIPAAIETRNLPFSRPNVAHCGFLSIVDSPAQLNICESKDLEAFFDRHGTYPPVDVILLDEYHLPRSEHVRIRIILTHVSTIYRPPTVIFASATPPDEEPTAGSDFGKHKQYGNMFLLIIADSCPAAHTLVERLRSLGERVAPLCPCVSRETATEWLRRETHDVTFVATPDTEAGLDTSCSHMVNPGTAVRTIFENGVLYSSVFRLGPRQNVQRLGRAGRSRHTIVYTSPGTGGSGLDSCSPVDAATAAMKMLKVTGKLPDSPDCKAALEEFPRLAKVSRRAVEKALRAKTPVLELYRRNKDGDTFKEFGGKADGFVEECGADLRLFTWKGGRAFSPSLDLTAYHNPTEGQTTESLKSLAEAALSDRQHLVAKLGIYKAFDSADQEPEAFSQAIWLALKESGARATCWSRMTAATSHPSQTARQATCLGILEIAPGVS</sequence>
<dbReference type="EMBL" id="MU860653">
    <property type="protein sequence ID" value="KAK4233143.1"/>
    <property type="molecule type" value="Genomic_DNA"/>
</dbReference>
<proteinExistence type="predicted"/>
<gene>
    <name evidence="3" type="ORF">C8A03DRAFT_39169</name>
</gene>
<evidence type="ECO:0000313" key="3">
    <source>
        <dbReference type="EMBL" id="KAK4233143.1"/>
    </source>
</evidence>
<accession>A0AAN7C0N2</accession>
<dbReference type="InterPro" id="IPR027417">
    <property type="entry name" value="P-loop_NTPase"/>
</dbReference>